<dbReference type="AlphaFoldDB" id="A0A9D4JCU3"/>
<accession>A0A9D4JCU3</accession>
<gene>
    <name evidence="1" type="ORF">DPMN_133333</name>
</gene>
<sequence length="54" mass="6328">MLYPVKVRRKLRHMRTSNLPQQCSILAWALCSERHQIIGYREQQPNAHADVVGK</sequence>
<reference evidence="1" key="1">
    <citation type="journal article" date="2019" name="bioRxiv">
        <title>The Genome of the Zebra Mussel, Dreissena polymorpha: A Resource for Invasive Species Research.</title>
        <authorList>
            <person name="McCartney M.A."/>
            <person name="Auch B."/>
            <person name="Kono T."/>
            <person name="Mallez S."/>
            <person name="Zhang Y."/>
            <person name="Obille A."/>
            <person name="Becker A."/>
            <person name="Abrahante J.E."/>
            <person name="Garbe J."/>
            <person name="Badalamenti J.P."/>
            <person name="Herman A."/>
            <person name="Mangelson H."/>
            <person name="Liachko I."/>
            <person name="Sullivan S."/>
            <person name="Sone E.D."/>
            <person name="Koren S."/>
            <person name="Silverstein K.A.T."/>
            <person name="Beckman K.B."/>
            <person name="Gohl D.M."/>
        </authorList>
    </citation>
    <scope>NUCLEOTIDE SEQUENCE</scope>
    <source>
        <strain evidence="1">Duluth1</strain>
        <tissue evidence="1">Whole animal</tissue>
    </source>
</reference>
<keyword evidence="2" id="KW-1185">Reference proteome</keyword>
<proteinExistence type="predicted"/>
<dbReference type="EMBL" id="JAIWYP010000006">
    <property type="protein sequence ID" value="KAH3805039.1"/>
    <property type="molecule type" value="Genomic_DNA"/>
</dbReference>
<reference evidence="1" key="2">
    <citation type="submission" date="2020-11" db="EMBL/GenBank/DDBJ databases">
        <authorList>
            <person name="McCartney M.A."/>
            <person name="Auch B."/>
            <person name="Kono T."/>
            <person name="Mallez S."/>
            <person name="Becker A."/>
            <person name="Gohl D.M."/>
            <person name="Silverstein K.A.T."/>
            <person name="Koren S."/>
            <person name="Bechman K.B."/>
            <person name="Herman A."/>
            <person name="Abrahante J.E."/>
            <person name="Garbe J."/>
        </authorList>
    </citation>
    <scope>NUCLEOTIDE SEQUENCE</scope>
    <source>
        <strain evidence="1">Duluth1</strain>
        <tissue evidence="1">Whole animal</tissue>
    </source>
</reference>
<comment type="caution">
    <text evidence="1">The sequence shown here is derived from an EMBL/GenBank/DDBJ whole genome shotgun (WGS) entry which is preliminary data.</text>
</comment>
<organism evidence="1 2">
    <name type="scientific">Dreissena polymorpha</name>
    <name type="common">Zebra mussel</name>
    <name type="synonym">Mytilus polymorpha</name>
    <dbReference type="NCBI Taxonomy" id="45954"/>
    <lineage>
        <taxon>Eukaryota</taxon>
        <taxon>Metazoa</taxon>
        <taxon>Spiralia</taxon>
        <taxon>Lophotrochozoa</taxon>
        <taxon>Mollusca</taxon>
        <taxon>Bivalvia</taxon>
        <taxon>Autobranchia</taxon>
        <taxon>Heteroconchia</taxon>
        <taxon>Euheterodonta</taxon>
        <taxon>Imparidentia</taxon>
        <taxon>Neoheterodontei</taxon>
        <taxon>Myida</taxon>
        <taxon>Dreissenoidea</taxon>
        <taxon>Dreissenidae</taxon>
        <taxon>Dreissena</taxon>
    </lineage>
</organism>
<evidence type="ECO:0000313" key="1">
    <source>
        <dbReference type="EMBL" id="KAH3805039.1"/>
    </source>
</evidence>
<protein>
    <submittedName>
        <fullName evidence="1">Uncharacterized protein</fullName>
    </submittedName>
</protein>
<name>A0A9D4JCU3_DREPO</name>
<dbReference type="Proteomes" id="UP000828390">
    <property type="component" value="Unassembled WGS sequence"/>
</dbReference>
<evidence type="ECO:0000313" key="2">
    <source>
        <dbReference type="Proteomes" id="UP000828390"/>
    </source>
</evidence>